<organism evidence="1">
    <name type="scientific">Streptococcus pneumoniae</name>
    <dbReference type="NCBI Taxonomy" id="1313"/>
    <lineage>
        <taxon>Bacteria</taxon>
        <taxon>Bacillati</taxon>
        <taxon>Bacillota</taxon>
        <taxon>Bacilli</taxon>
        <taxon>Lactobacillales</taxon>
        <taxon>Streptococcaceae</taxon>
        <taxon>Streptococcus</taxon>
    </lineage>
</organism>
<accession>E8ZE54</accession>
<dbReference type="EMBL" id="FR671412">
    <property type="protein sequence ID" value="CBW39295.1"/>
    <property type="molecule type" value="Genomic_DNA"/>
</dbReference>
<evidence type="ECO:0000313" key="1">
    <source>
        <dbReference type="EMBL" id="CBW39295.1"/>
    </source>
</evidence>
<reference evidence="1" key="1">
    <citation type="submission" date="2010-07" db="EMBL/GenBank/DDBJ databases">
        <authorList>
            <person name="Croucher N."/>
        </authorList>
    </citation>
    <scope>NUCLEOTIDE SEQUENCE</scope>
    <source>
        <strain evidence="1">8140</strain>
    </source>
</reference>
<proteinExistence type="predicted"/>
<name>E8ZE54_STREE</name>
<protein>
    <submittedName>
        <fullName evidence="1">Uncharacterized protein</fullName>
    </submittedName>
</protein>
<sequence>MGKENNEIKKAYDELLKTKNKCGKYSKTLFHIHTPVSHDYRLFKVWNDLSEKEWNKLSVEDYLLEVKNNKLFPEEYFKTKDGDSIIYNNYQKNGFENEKEQISRLFSYFLIGHYKNFSRK</sequence>
<dbReference type="AlphaFoldDB" id="E8ZE54"/>
<reference evidence="1" key="2">
    <citation type="journal article" date="2011" name="Science">
        <title>Rapid Pneumococcal Evolution in Response to Clinical Interventions.</title>
        <authorList>
            <person name="Croucher N.J."/>
            <person name="Harris S.R."/>
            <person name="Fraser C."/>
            <person name="Quail M.A."/>
            <person name="Burton J."/>
            <person name="Van der Linden M."/>
            <person name="McGee L."/>
            <person name="Von Gottberg A."/>
            <person name="Song J.H."/>
            <person name="Ko K.S."/>
            <person name="Pichon B."/>
            <person name="Baker S."/>
            <person name="Parry C.M."/>
            <person name="Lambertsen L.M."/>
            <person name="Shahinas D."/>
            <person name="Pillai D.R."/>
            <person name="Mitchell T.J."/>
            <person name="Dougan G."/>
            <person name="Tomasz A."/>
            <person name="Klugman K.P."/>
            <person name="Parkhill J."/>
            <person name="Hanage W.P."/>
            <person name="Bentley S.D."/>
        </authorList>
    </citation>
    <scope>NUCLEOTIDE SEQUENCE</scope>
    <source>
        <strain evidence="1">8140</strain>
    </source>
</reference>